<evidence type="ECO:0008006" key="3">
    <source>
        <dbReference type="Google" id="ProtNLM"/>
    </source>
</evidence>
<dbReference type="HOGENOM" id="CLU_472069_0_0_1"/>
<dbReference type="PANTHER" id="PTHR31672:SF2">
    <property type="entry name" value="F-BOX DOMAIN-CONTAINING PROTEIN"/>
    <property type="match status" value="1"/>
</dbReference>
<dbReference type="KEGG" id="smo:SELMODRAFT_407932"/>
<dbReference type="Gramene" id="EFJ32799">
    <property type="protein sequence ID" value="EFJ32799"/>
    <property type="gene ID" value="SELMODRAFT_407932"/>
</dbReference>
<dbReference type="PANTHER" id="PTHR31672">
    <property type="entry name" value="BNACNNG10540D PROTEIN"/>
    <property type="match status" value="1"/>
</dbReference>
<reference evidence="1 2" key="1">
    <citation type="journal article" date="2011" name="Science">
        <title>The Selaginella genome identifies genetic changes associated with the evolution of vascular plants.</title>
        <authorList>
            <person name="Banks J.A."/>
            <person name="Nishiyama T."/>
            <person name="Hasebe M."/>
            <person name="Bowman J.L."/>
            <person name="Gribskov M."/>
            <person name="dePamphilis C."/>
            <person name="Albert V.A."/>
            <person name="Aono N."/>
            <person name="Aoyama T."/>
            <person name="Ambrose B.A."/>
            <person name="Ashton N.W."/>
            <person name="Axtell M.J."/>
            <person name="Barker E."/>
            <person name="Barker M.S."/>
            <person name="Bennetzen J.L."/>
            <person name="Bonawitz N.D."/>
            <person name="Chapple C."/>
            <person name="Cheng C."/>
            <person name="Correa L.G."/>
            <person name="Dacre M."/>
            <person name="DeBarry J."/>
            <person name="Dreyer I."/>
            <person name="Elias M."/>
            <person name="Engstrom E.M."/>
            <person name="Estelle M."/>
            <person name="Feng L."/>
            <person name="Finet C."/>
            <person name="Floyd S.K."/>
            <person name="Frommer W.B."/>
            <person name="Fujita T."/>
            <person name="Gramzow L."/>
            <person name="Gutensohn M."/>
            <person name="Harholt J."/>
            <person name="Hattori M."/>
            <person name="Heyl A."/>
            <person name="Hirai T."/>
            <person name="Hiwatashi Y."/>
            <person name="Ishikawa M."/>
            <person name="Iwata M."/>
            <person name="Karol K.G."/>
            <person name="Koehler B."/>
            <person name="Kolukisaoglu U."/>
            <person name="Kubo M."/>
            <person name="Kurata T."/>
            <person name="Lalonde S."/>
            <person name="Li K."/>
            <person name="Li Y."/>
            <person name="Litt A."/>
            <person name="Lyons E."/>
            <person name="Manning G."/>
            <person name="Maruyama T."/>
            <person name="Michael T.P."/>
            <person name="Mikami K."/>
            <person name="Miyazaki S."/>
            <person name="Morinaga S."/>
            <person name="Murata T."/>
            <person name="Mueller-Roeber B."/>
            <person name="Nelson D.R."/>
            <person name="Obara M."/>
            <person name="Oguri Y."/>
            <person name="Olmstead R.G."/>
            <person name="Onodera N."/>
            <person name="Petersen B.L."/>
            <person name="Pils B."/>
            <person name="Prigge M."/>
            <person name="Rensing S.A."/>
            <person name="Riano-Pachon D.M."/>
            <person name="Roberts A.W."/>
            <person name="Sato Y."/>
            <person name="Scheller H.V."/>
            <person name="Schulz B."/>
            <person name="Schulz C."/>
            <person name="Shakirov E.V."/>
            <person name="Shibagaki N."/>
            <person name="Shinohara N."/>
            <person name="Shippen D.E."/>
            <person name="Soerensen I."/>
            <person name="Sotooka R."/>
            <person name="Sugimoto N."/>
            <person name="Sugita M."/>
            <person name="Sumikawa N."/>
            <person name="Tanurdzic M."/>
            <person name="Theissen G."/>
            <person name="Ulvskov P."/>
            <person name="Wakazuki S."/>
            <person name="Weng J.K."/>
            <person name="Willats W.W."/>
            <person name="Wipf D."/>
            <person name="Wolf P.G."/>
            <person name="Yang L."/>
            <person name="Zimmer A.D."/>
            <person name="Zhu Q."/>
            <person name="Mitros T."/>
            <person name="Hellsten U."/>
            <person name="Loque D."/>
            <person name="Otillar R."/>
            <person name="Salamov A."/>
            <person name="Schmutz J."/>
            <person name="Shapiro H."/>
            <person name="Lindquist E."/>
            <person name="Lucas S."/>
            <person name="Rokhsar D."/>
            <person name="Grigoriev I.V."/>
        </authorList>
    </citation>
    <scope>NUCLEOTIDE SEQUENCE [LARGE SCALE GENOMIC DNA]</scope>
</reference>
<sequence length="629" mass="70502">MERLDPGFVATFDGTKDFLCFMSARSGLWRTIPAPSVPWDDLVAADGWLVLFQRRIAEGVRKTVFLVFDPGKGSCEELPAMDGEPFLAGFSMDQASRRYRVVVDGIGRDFLPEGRTGSIDGDGFLYKSEGKAWKRLESSPTFWEKRPNGPACKDGVIWWRLGKEIRSFDVAQEKWCKWCAAQEKDESIDREERKRQRKEEIPRVRVGYAGANMEVLMDCGNTLFAKGSPPWPGPKWLRAPGCHAEMRVQKQENHGVCIQLANNSSFATQGDSSRNPKGWAIWPHCPLRKGMLSLYPLKIDTGSRAISRFVPEEQKVAGPGFVAAFKCIKNFLCFYSIESETWRRMPAPSPACWDELVAADATLVLLKRNSRGAGLEFVVFNPATCSCLELQACGFLEDEAYITGFWVSDAADGLPCFSIVCAKHEDSQDAYVYTSQSGSWRKSQAMPDLGGCFALAGARSRPGKYSWRLEDDCFELQGLLTFDFATEAWSVLAKSECSFRFQRRSLKNRDWIEAVYAGAGDFGDLKLVLDDDNLDIYILNGDGTQKCAKLASDVWDYEWSGIAGKTVEVILHGVRARRQGSVVCIQVEGQECVAMKDLRAGNGSQWMMWDHCPLEKEMVDLHPLSLDYC</sequence>
<dbReference type="EMBL" id="GL377572">
    <property type="protein sequence ID" value="EFJ32799.1"/>
    <property type="molecule type" value="Genomic_DNA"/>
</dbReference>
<dbReference type="InParanoid" id="D8R583"/>
<dbReference type="Proteomes" id="UP000001514">
    <property type="component" value="Unassembled WGS sequence"/>
</dbReference>
<gene>
    <name evidence="1" type="ORF">SELMODRAFT_407932</name>
</gene>
<keyword evidence="2" id="KW-1185">Reference proteome</keyword>
<accession>D8R583</accession>
<protein>
    <recommendedName>
        <fullName evidence="3">F-box domain-containing protein</fullName>
    </recommendedName>
</protein>
<dbReference type="AlphaFoldDB" id="D8R583"/>
<evidence type="ECO:0000313" key="1">
    <source>
        <dbReference type="EMBL" id="EFJ32799.1"/>
    </source>
</evidence>
<proteinExistence type="predicted"/>
<evidence type="ECO:0000313" key="2">
    <source>
        <dbReference type="Proteomes" id="UP000001514"/>
    </source>
</evidence>
<dbReference type="InterPro" id="IPR050796">
    <property type="entry name" value="SCF_F-box_component"/>
</dbReference>
<name>D8R583_SELML</name>
<organism evidence="2">
    <name type="scientific">Selaginella moellendorffii</name>
    <name type="common">Spikemoss</name>
    <dbReference type="NCBI Taxonomy" id="88036"/>
    <lineage>
        <taxon>Eukaryota</taxon>
        <taxon>Viridiplantae</taxon>
        <taxon>Streptophyta</taxon>
        <taxon>Embryophyta</taxon>
        <taxon>Tracheophyta</taxon>
        <taxon>Lycopodiopsida</taxon>
        <taxon>Selaginellales</taxon>
        <taxon>Selaginellaceae</taxon>
        <taxon>Selaginella</taxon>
    </lineage>
</organism>